<dbReference type="AlphaFoldDB" id="A0A067KLK1"/>
<protein>
    <submittedName>
        <fullName evidence="1">Uncharacterized protein</fullName>
    </submittedName>
</protein>
<gene>
    <name evidence="1" type="ORF">JCGZ_10443</name>
</gene>
<evidence type="ECO:0000313" key="1">
    <source>
        <dbReference type="EMBL" id="KDP35873.1"/>
    </source>
</evidence>
<name>A0A067KLK1_JATCU</name>
<sequence>MIILATISLRSDRICNGAMVAASGGLERCQEGLERRCGRRRGEGEERKKKKEEGGRLAFTALNFAIDSSVAKFISIGRKF</sequence>
<keyword evidence="2" id="KW-1185">Reference proteome</keyword>
<dbReference type="EMBL" id="KK914464">
    <property type="protein sequence ID" value="KDP35873.1"/>
    <property type="molecule type" value="Genomic_DNA"/>
</dbReference>
<organism evidence="1 2">
    <name type="scientific">Jatropha curcas</name>
    <name type="common">Barbados nut</name>
    <dbReference type="NCBI Taxonomy" id="180498"/>
    <lineage>
        <taxon>Eukaryota</taxon>
        <taxon>Viridiplantae</taxon>
        <taxon>Streptophyta</taxon>
        <taxon>Embryophyta</taxon>
        <taxon>Tracheophyta</taxon>
        <taxon>Spermatophyta</taxon>
        <taxon>Magnoliopsida</taxon>
        <taxon>eudicotyledons</taxon>
        <taxon>Gunneridae</taxon>
        <taxon>Pentapetalae</taxon>
        <taxon>rosids</taxon>
        <taxon>fabids</taxon>
        <taxon>Malpighiales</taxon>
        <taxon>Euphorbiaceae</taxon>
        <taxon>Crotonoideae</taxon>
        <taxon>Jatropheae</taxon>
        <taxon>Jatropha</taxon>
    </lineage>
</organism>
<accession>A0A067KLK1</accession>
<dbReference type="Proteomes" id="UP000027138">
    <property type="component" value="Unassembled WGS sequence"/>
</dbReference>
<proteinExistence type="predicted"/>
<reference evidence="1 2" key="1">
    <citation type="journal article" date="2014" name="PLoS ONE">
        <title>Global Analysis of Gene Expression Profiles in Physic Nut (Jatropha curcas L.) Seedlings Exposed to Salt Stress.</title>
        <authorList>
            <person name="Zhang L."/>
            <person name="Zhang C."/>
            <person name="Wu P."/>
            <person name="Chen Y."/>
            <person name="Li M."/>
            <person name="Jiang H."/>
            <person name="Wu G."/>
        </authorList>
    </citation>
    <scope>NUCLEOTIDE SEQUENCE [LARGE SCALE GENOMIC DNA]</scope>
    <source>
        <strain evidence="2">cv. GZQX0401</strain>
        <tissue evidence="1">Young leaves</tissue>
    </source>
</reference>
<evidence type="ECO:0000313" key="2">
    <source>
        <dbReference type="Proteomes" id="UP000027138"/>
    </source>
</evidence>